<dbReference type="RefSeq" id="WP_206008436.1">
    <property type="nucleotide sequence ID" value="NZ_CP070619.1"/>
</dbReference>
<protein>
    <submittedName>
        <fullName evidence="2">Winged helix DNA-binding protein</fullName>
    </submittedName>
</protein>
<reference evidence="2 3" key="1">
    <citation type="journal article" date="2021" name="Microbiol. Resour. Announc.">
        <title>Complete Genome Sequences of Two Rhodococcus sp. Strains with Large and Linear Chromosomes, Isolated from Apple Rhizosphere.</title>
        <authorList>
            <person name="Benning S."/>
            <person name="Brugnone N."/>
            <person name="Siani R."/>
            <person name="Kublik S."/>
            <person name="Schloter M."/>
            <person name="Rad V."/>
        </authorList>
    </citation>
    <scope>NUCLEOTIDE SEQUENCE [LARGE SCALE GENOMIC DNA]</scope>
    <source>
        <strain evidence="2 3">R79</strain>
    </source>
</reference>
<keyword evidence="3" id="KW-1185">Reference proteome</keyword>
<dbReference type="SUPFAM" id="SSF46785">
    <property type="entry name" value="Winged helix' DNA-binding domain"/>
    <property type="match status" value="1"/>
</dbReference>
<dbReference type="Gene3D" id="1.10.10.10">
    <property type="entry name" value="Winged helix-like DNA-binding domain superfamily/Winged helix DNA-binding domain"/>
    <property type="match status" value="1"/>
</dbReference>
<dbReference type="InterPro" id="IPR039422">
    <property type="entry name" value="MarR/SlyA-like"/>
</dbReference>
<gene>
    <name evidence="2" type="ORF">JWS13_27260</name>
</gene>
<name>A0A974W7E3_9NOCA</name>
<dbReference type="EMBL" id="CP070619">
    <property type="protein sequence ID" value="QSE92072.1"/>
    <property type="molecule type" value="Genomic_DNA"/>
</dbReference>
<evidence type="ECO:0000313" key="3">
    <source>
        <dbReference type="Proteomes" id="UP000662986"/>
    </source>
</evidence>
<dbReference type="PANTHER" id="PTHR33164:SF101">
    <property type="entry name" value="TRANSCRIPTIONAL REPRESSOR MPRA"/>
    <property type="match status" value="1"/>
</dbReference>
<evidence type="ECO:0000313" key="2">
    <source>
        <dbReference type="EMBL" id="QSE92072.1"/>
    </source>
</evidence>
<dbReference type="SMART" id="SM00347">
    <property type="entry name" value="HTH_MARR"/>
    <property type="match status" value="1"/>
</dbReference>
<proteinExistence type="predicted"/>
<dbReference type="GO" id="GO:0003677">
    <property type="term" value="F:DNA binding"/>
    <property type="evidence" value="ECO:0007669"/>
    <property type="project" value="UniProtKB-KW"/>
</dbReference>
<dbReference type="InterPro" id="IPR036390">
    <property type="entry name" value="WH_DNA-bd_sf"/>
</dbReference>
<dbReference type="Pfam" id="PF01047">
    <property type="entry name" value="MarR"/>
    <property type="match status" value="1"/>
</dbReference>
<feature type="domain" description="HTH marR-type" evidence="1">
    <location>
        <begin position="42"/>
        <end position="176"/>
    </location>
</feature>
<dbReference type="InterPro" id="IPR036388">
    <property type="entry name" value="WH-like_DNA-bd_sf"/>
</dbReference>
<reference evidence="2 3" key="2">
    <citation type="journal article" date="2022" name="Arch. Microbiol.">
        <title>Rhodococcus pseudokoreensis sp. nov. isolated from the rhizosphere of young M26 apple rootstocks.</title>
        <authorList>
            <person name="Kampfer P."/>
            <person name="Glaeser S.P."/>
            <person name="Blom J."/>
            <person name="Wolf J."/>
            <person name="Benning S."/>
            <person name="Schloter M."/>
            <person name="Neumann-Schaal M."/>
        </authorList>
    </citation>
    <scope>NUCLEOTIDE SEQUENCE [LARGE SCALE GENOMIC DNA]</scope>
    <source>
        <strain evidence="2 3">R79</strain>
    </source>
</reference>
<dbReference type="InterPro" id="IPR000835">
    <property type="entry name" value="HTH_MarR-typ"/>
</dbReference>
<dbReference type="Proteomes" id="UP000662986">
    <property type="component" value="Chromosome"/>
</dbReference>
<dbReference type="PROSITE" id="PS50995">
    <property type="entry name" value="HTH_MARR_2"/>
    <property type="match status" value="1"/>
</dbReference>
<evidence type="ECO:0000259" key="1">
    <source>
        <dbReference type="PROSITE" id="PS50995"/>
    </source>
</evidence>
<dbReference type="PRINTS" id="PR00598">
    <property type="entry name" value="HTHMARR"/>
</dbReference>
<sequence>MAADHNRDAAAETLTPAVPAQPESVDWLTFAREHPEGATTIMFMAMRSLMRLQQHMTSVLEHELKKHFEMNLTDYLMLKTLQMSDEGTRLLSRVAWHLLVHATTVTIATDRLEARGLLYRHAHPRDRRATCVTITEQGKAVVDSATEMLGRCGFGMPGLDADTARVLVELLAPVRRTAGDLDRSH</sequence>
<accession>A0A974W7E3</accession>
<keyword evidence="2" id="KW-0238">DNA-binding</keyword>
<organism evidence="2 3">
    <name type="scientific">Rhodococcus pseudokoreensis</name>
    <dbReference type="NCBI Taxonomy" id="2811421"/>
    <lineage>
        <taxon>Bacteria</taxon>
        <taxon>Bacillati</taxon>
        <taxon>Actinomycetota</taxon>
        <taxon>Actinomycetes</taxon>
        <taxon>Mycobacteriales</taxon>
        <taxon>Nocardiaceae</taxon>
        <taxon>Rhodococcus</taxon>
    </lineage>
</organism>
<dbReference type="PANTHER" id="PTHR33164">
    <property type="entry name" value="TRANSCRIPTIONAL REGULATOR, MARR FAMILY"/>
    <property type="match status" value="1"/>
</dbReference>